<dbReference type="AlphaFoldDB" id="A0A847EST5"/>
<sequence length="181" mass="20247">MKKNINTKGVQEKNADRDKELEAKIAQLAVAIDAVEDEKLVVTNQLKRALADYQNLEANSNKRVSLLYMQSRKSLAEKLIPIVDDLTMAIKSKEEIKFDQSSLAWANGVVGILNNIEKSLEDIGLRKFIPEKGSKFDPQLHEAITVIEDKISGVIFDVIQPGYVLDDTVIRPSRVVVTKSK</sequence>
<dbReference type="Proteomes" id="UP000554004">
    <property type="component" value="Unassembled WGS sequence"/>
</dbReference>
<dbReference type="InterPro" id="IPR013805">
    <property type="entry name" value="GrpE_CC"/>
</dbReference>
<comment type="subcellular location">
    <subcellularLocation>
        <location evidence="3">Cytoplasm</location>
    </subcellularLocation>
</comment>
<evidence type="ECO:0000256" key="1">
    <source>
        <dbReference type="ARBA" id="ARBA00009054"/>
    </source>
</evidence>
<organism evidence="7 8">
    <name type="scientific">Candidatus Dojkabacteria bacterium</name>
    <dbReference type="NCBI Taxonomy" id="2099670"/>
    <lineage>
        <taxon>Bacteria</taxon>
        <taxon>Candidatus Dojkabacteria</taxon>
    </lineage>
</organism>
<dbReference type="GO" id="GO:0051082">
    <property type="term" value="F:unfolded protein binding"/>
    <property type="evidence" value="ECO:0007669"/>
    <property type="project" value="TreeGrafter"/>
</dbReference>
<dbReference type="PANTHER" id="PTHR21237">
    <property type="entry name" value="GRPE PROTEIN"/>
    <property type="match status" value="1"/>
</dbReference>
<dbReference type="SUPFAM" id="SSF58014">
    <property type="entry name" value="Coiled-coil domain of nucleotide exchange factor GrpE"/>
    <property type="match status" value="1"/>
</dbReference>
<evidence type="ECO:0000256" key="3">
    <source>
        <dbReference type="HAMAP-Rule" id="MF_01151"/>
    </source>
</evidence>
<evidence type="ECO:0000256" key="6">
    <source>
        <dbReference type="SAM" id="Coils"/>
    </source>
</evidence>
<dbReference type="PANTHER" id="PTHR21237:SF23">
    <property type="entry name" value="GRPE PROTEIN HOMOLOG, MITOCHONDRIAL"/>
    <property type="match status" value="1"/>
</dbReference>
<dbReference type="GO" id="GO:0000774">
    <property type="term" value="F:adenyl-nucleotide exchange factor activity"/>
    <property type="evidence" value="ECO:0007669"/>
    <property type="project" value="InterPro"/>
</dbReference>
<evidence type="ECO:0000256" key="4">
    <source>
        <dbReference type="RuleBase" id="RU000639"/>
    </source>
</evidence>
<accession>A0A847EST5</accession>
<dbReference type="SUPFAM" id="SSF51064">
    <property type="entry name" value="Head domain of nucleotide exchange factor GrpE"/>
    <property type="match status" value="1"/>
</dbReference>
<keyword evidence="2 3" id="KW-0143">Chaperone</keyword>
<feature type="coiled-coil region" evidence="6">
    <location>
        <begin position="18"/>
        <end position="59"/>
    </location>
</feature>
<dbReference type="HAMAP" id="MF_01151">
    <property type="entry name" value="GrpE"/>
    <property type="match status" value="1"/>
</dbReference>
<name>A0A847EST5_9BACT</name>
<evidence type="ECO:0000313" key="8">
    <source>
        <dbReference type="Proteomes" id="UP000554004"/>
    </source>
</evidence>
<proteinExistence type="inferred from homology"/>
<dbReference type="GO" id="GO:0005737">
    <property type="term" value="C:cytoplasm"/>
    <property type="evidence" value="ECO:0007669"/>
    <property type="project" value="UniProtKB-SubCell"/>
</dbReference>
<protein>
    <recommendedName>
        <fullName evidence="3 4">Protein GrpE</fullName>
    </recommendedName>
    <alternativeName>
        <fullName evidence="3">HSP-70 cofactor</fullName>
    </alternativeName>
</protein>
<dbReference type="PRINTS" id="PR00773">
    <property type="entry name" value="GRPEPROTEIN"/>
</dbReference>
<dbReference type="InterPro" id="IPR000740">
    <property type="entry name" value="GrpE"/>
</dbReference>
<dbReference type="GO" id="GO:0051087">
    <property type="term" value="F:protein-folding chaperone binding"/>
    <property type="evidence" value="ECO:0007669"/>
    <property type="project" value="InterPro"/>
</dbReference>
<dbReference type="Gene3D" id="3.90.20.20">
    <property type="match status" value="1"/>
</dbReference>
<dbReference type="Pfam" id="PF01025">
    <property type="entry name" value="GrpE"/>
    <property type="match status" value="1"/>
</dbReference>
<dbReference type="CDD" id="cd00446">
    <property type="entry name" value="GrpE"/>
    <property type="match status" value="1"/>
</dbReference>
<comment type="subunit">
    <text evidence="3">Homodimer.</text>
</comment>
<keyword evidence="3 4" id="KW-0346">Stress response</keyword>
<keyword evidence="3" id="KW-0963">Cytoplasm</keyword>
<keyword evidence="6" id="KW-0175">Coiled coil</keyword>
<dbReference type="EMBL" id="JAAZAL010000020">
    <property type="protein sequence ID" value="NLE30756.1"/>
    <property type="molecule type" value="Genomic_DNA"/>
</dbReference>
<comment type="similarity">
    <text evidence="1 3 5">Belongs to the GrpE family.</text>
</comment>
<dbReference type="PROSITE" id="PS01071">
    <property type="entry name" value="GRPE"/>
    <property type="match status" value="1"/>
</dbReference>
<dbReference type="Gene3D" id="2.30.22.10">
    <property type="entry name" value="Head domain of nucleotide exchange factor GrpE"/>
    <property type="match status" value="1"/>
</dbReference>
<dbReference type="GO" id="GO:0006457">
    <property type="term" value="P:protein folding"/>
    <property type="evidence" value="ECO:0007669"/>
    <property type="project" value="InterPro"/>
</dbReference>
<comment type="function">
    <text evidence="3 4">Participates actively in the response to hyperosmotic and heat shock by preventing the aggregation of stress-denatured proteins, in association with DnaK and GrpE. It is the nucleotide exchange factor for DnaK and may function as a thermosensor. Unfolded proteins bind initially to DnaJ; upon interaction with the DnaJ-bound protein, DnaK hydrolyzes its bound ATP, resulting in the formation of a stable complex. GrpE releases ADP from DnaK; ATP binding to DnaK triggers the release of the substrate protein, thus completing the reaction cycle. Several rounds of ATP-dependent interactions between DnaJ, DnaK and GrpE are required for fully efficient folding.</text>
</comment>
<reference evidence="7 8" key="1">
    <citation type="journal article" date="2020" name="Biotechnol. Biofuels">
        <title>New insights from the biogas microbiome by comprehensive genome-resolved metagenomics of nearly 1600 species originating from multiple anaerobic digesters.</title>
        <authorList>
            <person name="Campanaro S."/>
            <person name="Treu L."/>
            <person name="Rodriguez-R L.M."/>
            <person name="Kovalovszki A."/>
            <person name="Ziels R.M."/>
            <person name="Maus I."/>
            <person name="Zhu X."/>
            <person name="Kougias P.G."/>
            <person name="Basile A."/>
            <person name="Luo G."/>
            <person name="Schluter A."/>
            <person name="Konstantinidis K.T."/>
            <person name="Angelidaki I."/>
        </authorList>
    </citation>
    <scope>NUCLEOTIDE SEQUENCE [LARGE SCALE GENOMIC DNA]</scope>
    <source>
        <strain evidence="7">AS06rmzACSIP_421</strain>
    </source>
</reference>
<dbReference type="GO" id="GO:0042803">
    <property type="term" value="F:protein homodimerization activity"/>
    <property type="evidence" value="ECO:0007669"/>
    <property type="project" value="InterPro"/>
</dbReference>
<evidence type="ECO:0000256" key="2">
    <source>
        <dbReference type="ARBA" id="ARBA00023186"/>
    </source>
</evidence>
<evidence type="ECO:0000256" key="5">
    <source>
        <dbReference type="RuleBase" id="RU004478"/>
    </source>
</evidence>
<gene>
    <name evidence="3" type="primary">grpE</name>
    <name evidence="7" type="ORF">GX618_00570</name>
</gene>
<dbReference type="InterPro" id="IPR009012">
    <property type="entry name" value="GrpE_head"/>
</dbReference>
<evidence type="ECO:0000313" key="7">
    <source>
        <dbReference type="EMBL" id="NLE30756.1"/>
    </source>
</evidence>
<comment type="caution">
    <text evidence="7">The sequence shown here is derived from an EMBL/GenBank/DDBJ whole genome shotgun (WGS) entry which is preliminary data.</text>
</comment>